<dbReference type="Proteomes" id="UP000279968">
    <property type="component" value="Unassembled WGS sequence"/>
</dbReference>
<evidence type="ECO:0000256" key="1">
    <source>
        <dbReference type="SAM" id="MobiDB-lite"/>
    </source>
</evidence>
<accession>A0A3A9ZVF1</accession>
<keyword evidence="3" id="KW-1185">Reference proteome</keyword>
<protein>
    <submittedName>
        <fullName evidence="2">Uncharacterized protein</fullName>
    </submittedName>
</protein>
<reference evidence="2 3" key="1">
    <citation type="journal article" date="2015" name="Int. J. Syst. Evol. Microbiol.">
        <title>Micromonospora costi sp. nov., isolated from a leaf of Costus speciosus.</title>
        <authorList>
            <person name="Thawai C."/>
        </authorList>
    </citation>
    <scope>NUCLEOTIDE SEQUENCE [LARGE SCALE GENOMIC DNA]</scope>
    <source>
        <strain evidence="2 3">CS1-12</strain>
    </source>
</reference>
<gene>
    <name evidence="2" type="ORF">D7193_29510</name>
</gene>
<feature type="region of interest" description="Disordered" evidence="1">
    <location>
        <begin position="45"/>
        <end position="85"/>
    </location>
</feature>
<dbReference type="AlphaFoldDB" id="A0A3A9ZVF1"/>
<dbReference type="OrthoDB" id="3404755at2"/>
<comment type="caution">
    <text evidence="2">The sequence shown here is derived from an EMBL/GenBank/DDBJ whole genome shotgun (WGS) entry which is preliminary data.</text>
</comment>
<sequence length="194" mass="19167">MPPTPPPRRPASSSSTGRLPSRPRTLAALAALALVTGCGAPPALSQPAIPTGTPSAPPAPTSVPTPPVSPATGLPSALPGLTSPSTDPGLVAAPCRSGPTGQRIIDLLRGPAAVLPDGVRVRVTTGPLCAADWQYTVLDVTGHEELQVVTRGRSSAPELVTAGTDVCTAEVRAVGAPGIRTLACDGGTVGMTGA</sequence>
<evidence type="ECO:0000313" key="2">
    <source>
        <dbReference type="EMBL" id="RKN51496.1"/>
    </source>
</evidence>
<proteinExistence type="predicted"/>
<evidence type="ECO:0000313" key="3">
    <source>
        <dbReference type="Proteomes" id="UP000279968"/>
    </source>
</evidence>
<dbReference type="EMBL" id="RBAN01000007">
    <property type="protein sequence ID" value="RKN51496.1"/>
    <property type="molecule type" value="Genomic_DNA"/>
</dbReference>
<feature type="compositionally biased region" description="Pro residues" evidence="1">
    <location>
        <begin position="55"/>
        <end position="69"/>
    </location>
</feature>
<name>A0A3A9ZVF1_9ACTN</name>
<feature type="region of interest" description="Disordered" evidence="1">
    <location>
        <begin position="1"/>
        <end position="24"/>
    </location>
</feature>
<organism evidence="2 3">
    <name type="scientific">Micromonospora costi</name>
    <dbReference type="NCBI Taxonomy" id="1530042"/>
    <lineage>
        <taxon>Bacteria</taxon>
        <taxon>Bacillati</taxon>
        <taxon>Actinomycetota</taxon>
        <taxon>Actinomycetes</taxon>
        <taxon>Micromonosporales</taxon>
        <taxon>Micromonosporaceae</taxon>
        <taxon>Micromonospora</taxon>
    </lineage>
</organism>